<keyword evidence="2" id="KW-1185">Reference proteome</keyword>
<organism evidence="1 2">
    <name type="scientific">Deinobacterium chartae</name>
    <dbReference type="NCBI Taxonomy" id="521158"/>
    <lineage>
        <taxon>Bacteria</taxon>
        <taxon>Thermotogati</taxon>
        <taxon>Deinococcota</taxon>
        <taxon>Deinococci</taxon>
        <taxon>Deinococcales</taxon>
        <taxon>Deinococcaceae</taxon>
        <taxon>Deinobacterium</taxon>
    </lineage>
</organism>
<reference evidence="1 2" key="1">
    <citation type="submission" date="2020-08" db="EMBL/GenBank/DDBJ databases">
        <title>Genomic Encyclopedia of Type Strains, Phase IV (KMG-IV): sequencing the most valuable type-strain genomes for metagenomic binning, comparative biology and taxonomic classification.</title>
        <authorList>
            <person name="Goeker M."/>
        </authorList>
    </citation>
    <scope>NUCLEOTIDE SEQUENCE [LARGE SCALE GENOMIC DNA]</scope>
    <source>
        <strain evidence="1 2">DSM 21458</strain>
    </source>
</reference>
<evidence type="ECO:0008006" key="3">
    <source>
        <dbReference type="Google" id="ProtNLM"/>
    </source>
</evidence>
<sequence length="153" mass="16799">MTFTEIADYLEQRGWEPNLEDGTLSLDLRSSSVASGVVSVSTEALEGGGMLLRFDLQLDLYVGEDLMAEVMMGVNLLNRQLKVGTLYLEVGDEREDEDPDQEIFFVLGARGGVLLASLDADQLPLIERALRTFEEEISAALDSSLEVKQAIKA</sequence>
<name>A0A841I4A2_9DEIO</name>
<dbReference type="Pfam" id="PF10722">
    <property type="entry name" value="YbjN"/>
    <property type="match status" value="1"/>
</dbReference>
<dbReference type="EMBL" id="JACHHG010000010">
    <property type="protein sequence ID" value="MBB6099228.1"/>
    <property type="molecule type" value="Genomic_DNA"/>
</dbReference>
<evidence type="ECO:0000313" key="2">
    <source>
        <dbReference type="Proteomes" id="UP000569951"/>
    </source>
</evidence>
<protein>
    <recommendedName>
        <fullName evidence="3">Sensory transduction regulator</fullName>
    </recommendedName>
</protein>
<evidence type="ECO:0000313" key="1">
    <source>
        <dbReference type="EMBL" id="MBB6099228.1"/>
    </source>
</evidence>
<dbReference type="RefSeq" id="WP_183987985.1">
    <property type="nucleotide sequence ID" value="NZ_JACHHG010000010.1"/>
</dbReference>
<comment type="caution">
    <text evidence="1">The sequence shown here is derived from an EMBL/GenBank/DDBJ whole genome shotgun (WGS) entry which is preliminary data.</text>
</comment>
<dbReference type="AlphaFoldDB" id="A0A841I4A2"/>
<dbReference type="Proteomes" id="UP000569951">
    <property type="component" value="Unassembled WGS sequence"/>
</dbReference>
<dbReference type="InterPro" id="IPR019660">
    <property type="entry name" value="Put_sensory_transdc_reg_YbjN"/>
</dbReference>
<gene>
    <name evidence="1" type="ORF">HNR42_002666</name>
</gene>
<accession>A0A841I4A2</accession>
<proteinExistence type="predicted"/>